<keyword evidence="2" id="KW-1185">Reference proteome</keyword>
<dbReference type="PANTHER" id="PTHR44489">
    <property type="match status" value="1"/>
</dbReference>
<name>A0A540KG02_MALBA</name>
<dbReference type="InterPro" id="IPR001680">
    <property type="entry name" value="WD40_rpt"/>
</dbReference>
<accession>A0A540KG02</accession>
<dbReference type="Gene3D" id="2.130.10.10">
    <property type="entry name" value="YVTN repeat-like/Quinoprotein amine dehydrogenase"/>
    <property type="match status" value="1"/>
</dbReference>
<dbReference type="InterPro" id="IPR036322">
    <property type="entry name" value="WD40_repeat_dom_sf"/>
</dbReference>
<dbReference type="STRING" id="106549.A0A540KG02"/>
<comment type="caution">
    <text evidence="1">The sequence shown here is derived from an EMBL/GenBank/DDBJ whole genome shotgun (WGS) entry which is preliminary data.</text>
</comment>
<organism evidence="1 2">
    <name type="scientific">Malus baccata</name>
    <name type="common">Siberian crab apple</name>
    <name type="synonym">Pyrus baccata</name>
    <dbReference type="NCBI Taxonomy" id="106549"/>
    <lineage>
        <taxon>Eukaryota</taxon>
        <taxon>Viridiplantae</taxon>
        <taxon>Streptophyta</taxon>
        <taxon>Embryophyta</taxon>
        <taxon>Tracheophyta</taxon>
        <taxon>Spermatophyta</taxon>
        <taxon>Magnoliopsida</taxon>
        <taxon>eudicotyledons</taxon>
        <taxon>Gunneridae</taxon>
        <taxon>Pentapetalae</taxon>
        <taxon>rosids</taxon>
        <taxon>fabids</taxon>
        <taxon>Rosales</taxon>
        <taxon>Rosaceae</taxon>
        <taxon>Amygdaloideae</taxon>
        <taxon>Maleae</taxon>
        <taxon>Malus</taxon>
    </lineage>
</organism>
<dbReference type="SMART" id="SM00320">
    <property type="entry name" value="WD40"/>
    <property type="match status" value="2"/>
</dbReference>
<dbReference type="InterPro" id="IPR015943">
    <property type="entry name" value="WD40/YVTN_repeat-like_dom_sf"/>
</dbReference>
<evidence type="ECO:0000313" key="2">
    <source>
        <dbReference type="Proteomes" id="UP000315295"/>
    </source>
</evidence>
<evidence type="ECO:0000313" key="1">
    <source>
        <dbReference type="EMBL" id="TQD73156.1"/>
    </source>
</evidence>
<dbReference type="PANTHER" id="PTHR44489:SF14">
    <property type="entry name" value="ZINC FINGER CCCH DOMAIN-CONTAINING PROTEIN 59-RELATED"/>
    <property type="match status" value="1"/>
</dbReference>
<dbReference type="InterPro" id="IPR044715">
    <property type="entry name" value="WDR86-like"/>
</dbReference>
<dbReference type="EMBL" id="VIEB01001323">
    <property type="protein sequence ID" value="TQD73156.1"/>
    <property type="molecule type" value="Genomic_DNA"/>
</dbReference>
<gene>
    <name evidence="1" type="ORF">C1H46_041309</name>
</gene>
<proteinExistence type="predicted"/>
<dbReference type="Pfam" id="PF00400">
    <property type="entry name" value="WD40"/>
    <property type="match status" value="1"/>
</dbReference>
<reference evidence="1 2" key="1">
    <citation type="journal article" date="2019" name="G3 (Bethesda)">
        <title>Sequencing of a Wild Apple (Malus baccata) Genome Unravels the Differences Between Cultivated and Wild Apple Species Regarding Disease Resistance and Cold Tolerance.</title>
        <authorList>
            <person name="Chen X."/>
        </authorList>
    </citation>
    <scope>NUCLEOTIDE SEQUENCE [LARGE SCALE GENOMIC DNA]</scope>
    <source>
        <strain evidence="2">cv. Shandingzi</strain>
        <tissue evidence="1">Leaves</tissue>
    </source>
</reference>
<sequence length="229" mass="25472">MGTGYMHKWFSGEGFSMLAKLQGHRLSLVLHFLKDLTSFLLPTGTEQLEFGIAILVSVTVLVNLRGEACYLVSDGPWIFIGVLNLVKAWNIESNAEFNLDGPHGQVWDLDTLQCVMTLKGHSGAVMSLICWDNFLISCSLDCTIKGVLDLAGMINLEMKPILLCSCNDNTVRISELPYSHFMTCFYNLFEKREVGRIEVGPGGLFFSGDATGLVSVWKWMDPYNKVESS</sequence>
<dbReference type="SUPFAM" id="SSF50978">
    <property type="entry name" value="WD40 repeat-like"/>
    <property type="match status" value="1"/>
</dbReference>
<dbReference type="AlphaFoldDB" id="A0A540KG02"/>
<protein>
    <submittedName>
        <fullName evidence="1">Uncharacterized protein</fullName>
    </submittedName>
</protein>
<dbReference type="Proteomes" id="UP000315295">
    <property type="component" value="Unassembled WGS sequence"/>
</dbReference>